<keyword evidence="2" id="KW-0472">Membrane</keyword>
<organism evidence="3 4">
    <name type="scientific">Paractinoplanes rhizophilus</name>
    <dbReference type="NCBI Taxonomy" id="1416877"/>
    <lineage>
        <taxon>Bacteria</taxon>
        <taxon>Bacillati</taxon>
        <taxon>Actinomycetota</taxon>
        <taxon>Actinomycetes</taxon>
        <taxon>Micromonosporales</taxon>
        <taxon>Micromonosporaceae</taxon>
        <taxon>Paractinoplanes</taxon>
    </lineage>
</organism>
<name>A0ABW2HML8_9ACTN</name>
<protein>
    <submittedName>
        <fullName evidence="3">Uncharacterized protein</fullName>
    </submittedName>
</protein>
<sequence length="211" mass="22576">MELTPVIVTTLGGAFSATLGVLVGGAVTRRVQERHWLRDRQLQAYQELFAQYSRFMMALRRAHLDRRGTDVDWAAWSAALTAASLVAPLEVARAIDRFAKAVAIFLGKVATRDPATDPVDEKGLDEASRPAAAAHLALLNAIRRSLGRALEDVPFYLGGTVGDHPEGSYPATAETPRTAKTPETTQTPGTAKAPETTQTQESAGPQGKTVA</sequence>
<evidence type="ECO:0000313" key="4">
    <source>
        <dbReference type="Proteomes" id="UP001596548"/>
    </source>
</evidence>
<dbReference type="EMBL" id="JBHTBJ010000001">
    <property type="protein sequence ID" value="MFC7272765.1"/>
    <property type="molecule type" value="Genomic_DNA"/>
</dbReference>
<feature type="compositionally biased region" description="Polar residues" evidence="1">
    <location>
        <begin position="181"/>
        <end position="203"/>
    </location>
</feature>
<evidence type="ECO:0000313" key="3">
    <source>
        <dbReference type="EMBL" id="MFC7272765.1"/>
    </source>
</evidence>
<feature type="region of interest" description="Disordered" evidence="1">
    <location>
        <begin position="161"/>
        <end position="211"/>
    </location>
</feature>
<accession>A0ABW2HML8</accession>
<keyword evidence="2" id="KW-1133">Transmembrane helix</keyword>
<keyword evidence="4" id="KW-1185">Reference proteome</keyword>
<evidence type="ECO:0000256" key="1">
    <source>
        <dbReference type="SAM" id="MobiDB-lite"/>
    </source>
</evidence>
<keyword evidence="2" id="KW-0812">Transmembrane</keyword>
<dbReference type="Proteomes" id="UP001596548">
    <property type="component" value="Unassembled WGS sequence"/>
</dbReference>
<comment type="caution">
    <text evidence="3">The sequence shown here is derived from an EMBL/GenBank/DDBJ whole genome shotgun (WGS) entry which is preliminary data.</text>
</comment>
<proteinExistence type="predicted"/>
<evidence type="ECO:0000256" key="2">
    <source>
        <dbReference type="SAM" id="Phobius"/>
    </source>
</evidence>
<gene>
    <name evidence="3" type="ORF">ACFQS1_02125</name>
</gene>
<reference evidence="4" key="1">
    <citation type="journal article" date="2019" name="Int. J. Syst. Evol. Microbiol.">
        <title>The Global Catalogue of Microorganisms (GCM) 10K type strain sequencing project: providing services to taxonomists for standard genome sequencing and annotation.</title>
        <authorList>
            <consortium name="The Broad Institute Genomics Platform"/>
            <consortium name="The Broad Institute Genome Sequencing Center for Infectious Disease"/>
            <person name="Wu L."/>
            <person name="Ma J."/>
        </authorList>
    </citation>
    <scope>NUCLEOTIDE SEQUENCE [LARGE SCALE GENOMIC DNA]</scope>
    <source>
        <strain evidence="4">XZYJT-10</strain>
    </source>
</reference>
<dbReference type="RefSeq" id="WP_378964175.1">
    <property type="nucleotide sequence ID" value="NZ_JBHTBJ010000001.1"/>
</dbReference>
<feature type="transmembrane region" description="Helical" evidence="2">
    <location>
        <begin position="6"/>
        <end position="28"/>
    </location>
</feature>